<dbReference type="Pfam" id="PF02867">
    <property type="entry name" value="Ribonuc_red_lgC"/>
    <property type="match status" value="1"/>
</dbReference>
<keyword evidence="8" id="KW-1015">Disulfide bond</keyword>
<keyword evidence="3 11" id="KW-0846">Cobalamin</keyword>
<sequence length="561" mass="60291">MRAEQPLAAPIARHVWETRYRAGAPAELSVAATWRRVAHALAQVEPADRDVWEGRFLEILQDFRFLPGGRIQAGAGTHRQATLFNCFVMGIIEDSIPGIFQALREGAVTMQQGGGVGYDFSTLRPRGARARAAGSIASGPVSFMDVWDAMCATIQSTGARRGAMMATLRCDHPDIAEFIDAKRAPGRLRHFNLSVQVTDALMHAVARDEEWKLVFPAAALDEDGDSVVREWPGHAAAVGCRILRRVRARELWHSLLRASYDTGEPGVLFIDRINRLNNLAYCERISATNPCGEVPLPPYGACDLGAINLTRLIRDPFTPQARLDTQRVADIAATAVRLLDNVIDASIFPLPQQRQAVLRARRIGLGITGLADALVMLGLRYGSEAALAFAETTMRAICHAAYRQSVAIAREKGSFPAFARAAYLQSPFIEALPADIRDDIARDGIRNSHLLSIAPTGTISLLAGNVSSGIEPVFAPDHRRMVLNAQGAAGCVRGDRLCRAAVAGAAGPDGRRAGRNGDGGRSADRGASGHAGRAAGACGQCDLQDDPCPGGDPVRGLRRRL</sequence>
<keyword evidence="7" id="KW-0215">Deoxyribonucleotide synthesis</keyword>
<evidence type="ECO:0000256" key="1">
    <source>
        <dbReference type="ARBA" id="ARBA00001922"/>
    </source>
</evidence>
<dbReference type="Proteomes" id="UP001165679">
    <property type="component" value="Unassembled WGS sequence"/>
</dbReference>
<dbReference type="RefSeq" id="WP_264713946.1">
    <property type="nucleotide sequence ID" value="NZ_JAPDNT010000007.1"/>
</dbReference>
<name>A0AA41YKW5_9PROT</name>
<evidence type="ECO:0000256" key="7">
    <source>
        <dbReference type="ARBA" id="ARBA00023116"/>
    </source>
</evidence>
<protein>
    <recommendedName>
        <fullName evidence="11">Vitamin B12-dependent ribonucleotide reductase</fullName>
        <ecNumber evidence="11">1.17.4.1</ecNumber>
    </recommendedName>
</protein>
<dbReference type="InterPro" id="IPR000788">
    <property type="entry name" value="RNR_lg_C"/>
</dbReference>
<evidence type="ECO:0000256" key="12">
    <source>
        <dbReference type="SAM" id="MobiDB-lite"/>
    </source>
</evidence>
<comment type="caution">
    <text evidence="15">The sequence shown here is derived from an EMBL/GenBank/DDBJ whole genome shotgun (WGS) entry which is preliminary data.</text>
</comment>
<keyword evidence="4 11" id="KW-0237">DNA synthesis</keyword>
<dbReference type="GO" id="GO:0009263">
    <property type="term" value="P:deoxyribonucleotide biosynthetic process"/>
    <property type="evidence" value="ECO:0007669"/>
    <property type="project" value="UniProtKB-KW"/>
</dbReference>
<gene>
    <name evidence="15" type="ORF">OL599_11795</name>
</gene>
<dbReference type="PANTHER" id="PTHR43371:SF1">
    <property type="entry name" value="RIBONUCLEOSIDE-DIPHOSPHATE REDUCTASE"/>
    <property type="match status" value="1"/>
</dbReference>
<keyword evidence="6 11" id="KW-0560">Oxidoreductase</keyword>
<evidence type="ECO:0000259" key="13">
    <source>
        <dbReference type="Pfam" id="PF00317"/>
    </source>
</evidence>
<comment type="cofactor">
    <cofactor evidence="1 11">
        <name>adenosylcob(III)alamin</name>
        <dbReference type="ChEBI" id="CHEBI:18408"/>
    </cofactor>
</comment>
<evidence type="ECO:0000256" key="11">
    <source>
        <dbReference type="RuleBase" id="RU364064"/>
    </source>
</evidence>
<evidence type="ECO:0000256" key="6">
    <source>
        <dbReference type="ARBA" id="ARBA00023002"/>
    </source>
</evidence>
<evidence type="ECO:0000256" key="3">
    <source>
        <dbReference type="ARBA" id="ARBA00022628"/>
    </source>
</evidence>
<evidence type="ECO:0000259" key="14">
    <source>
        <dbReference type="Pfam" id="PF02867"/>
    </source>
</evidence>
<organism evidence="15 16">
    <name type="scientific">Limobrevibacterium gyesilva</name>
    <dbReference type="NCBI Taxonomy" id="2991712"/>
    <lineage>
        <taxon>Bacteria</taxon>
        <taxon>Pseudomonadati</taxon>
        <taxon>Pseudomonadota</taxon>
        <taxon>Alphaproteobacteria</taxon>
        <taxon>Acetobacterales</taxon>
        <taxon>Acetobacteraceae</taxon>
        <taxon>Limobrevibacterium</taxon>
    </lineage>
</organism>
<dbReference type="CDD" id="cd02888">
    <property type="entry name" value="RNR_II_dimer"/>
    <property type="match status" value="1"/>
</dbReference>
<dbReference type="NCBIfam" id="TIGR02504">
    <property type="entry name" value="NrdJ_Z"/>
    <property type="match status" value="1"/>
</dbReference>
<feature type="region of interest" description="Disordered" evidence="12">
    <location>
        <begin position="506"/>
        <end position="531"/>
    </location>
</feature>
<dbReference type="GO" id="GO:0071897">
    <property type="term" value="P:DNA biosynthetic process"/>
    <property type="evidence" value="ECO:0007669"/>
    <property type="project" value="UniProtKB-KW"/>
</dbReference>
<proteinExistence type="inferred from homology"/>
<keyword evidence="5 11" id="KW-0547">Nucleotide-binding</keyword>
<dbReference type="GO" id="GO:0004748">
    <property type="term" value="F:ribonucleoside-diphosphate reductase activity, thioredoxin disulfide as acceptor"/>
    <property type="evidence" value="ECO:0007669"/>
    <property type="project" value="UniProtKB-EC"/>
</dbReference>
<evidence type="ECO:0000313" key="15">
    <source>
        <dbReference type="EMBL" id="MCW3475254.1"/>
    </source>
</evidence>
<dbReference type="EMBL" id="JAPDNT010000007">
    <property type="protein sequence ID" value="MCW3475254.1"/>
    <property type="molecule type" value="Genomic_DNA"/>
</dbReference>
<dbReference type="PRINTS" id="PR01183">
    <property type="entry name" value="RIBORDTASEM1"/>
</dbReference>
<reference evidence="15" key="1">
    <citation type="submission" date="2022-09" db="EMBL/GenBank/DDBJ databases">
        <title>Rhodovastum sp. nov. RN2-1 isolated from soil in Seongnam, South Korea.</title>
        <authorList>
            <person name="Le N.T."/>
        </authorList>
    </citation>
    <scope>NUCLEOTIDE SEQUENCE</scope>
    <source>
        <strain evidence="15">RN2-1</strain>
    </source>
</reference>
<comment type="function">
    <text evidence="11">Catalyzes the reduction of ribonucleotides to deoxyribonucleotides. May function to provide a pool of deoxyribonucleotide precursors for DNA repair during oxygen limitation and/or for immediate growth after restoration of oxygen.</text>
</comment>
<reference evidence="15" key="2">
    <citation type="submission" date="2022-10" db="EMBL/GenBank/DDBJ databases">
        <authorList>
            <person name="Trinh H.N."/>
        </authorList>
    </citation>
    <scope>NUCLEOTIDE SEQUENCE</scope>
    <source>
        <strain evidence="15">RN2-1</strain>
    </source>
</reference>
<comment type="catalytic activity">
    <reaction evidence="10 11">
        <text>a 2'-deoxyribonucleoside 5'-diphosphate + [thioredoxin]-disulfide + H2O = a ribonucleoside 5'-diphosphate + [thioredoxin]-dithiol</text>
        <dbReference type="Rhea" id="RHEA:23252"/>
        <dbReference type="Rhea" id="RHEA-COMP:10698"/>
        <dbReference type="Rhea" id="RHEA-COMP:10700"/>
        <dbReference type="ChEBI" id="CHEBI:15377"/>
        <dbReference type="ChEBI" id="CHEBI:29950"/>
        <dbReference type="ChEBI" id="CHEBI:50058"/>
        <dbReference type="ChEBI" id="CHEBI:57930"/>
        <dbReference type="ChEBI" id="CHEBI:73316"/>
        <dbReference type="EC" id="1.17.4.1"/>
    </reaction>
</comment>
<evidence type="ECO:0000256" key="10">
    <source>
        <dbReference type="ARBA" id="ARBA00047754"/>
    </source>
</evidence>
<evidence type="ECO:0000256" key="8">
    <source>
        <dbReference type="ARBA" id="ARBA00023157"/>
    </source>
</evidence>
<dbReference type="Pfam" id="PF00317">
    <property type="entry name" value="Ribonuc_red_lgN"/>
    <property type="match status" value="1"/>
</dbReference>
<evidence type="ECO:0000256" key="5">
    <source>
        <dbReference type="ARBA" id="ARBA00022741"/>
    </source>
</evidence>
<feature type="domain" description="Ribonucleotide reductase large subunit C-terminal" evidence="14">
    <location>
        <begin position="85"/>
        <end position="482"/>
    </location>
</feature>
<keyword evidence="9 11" id="KW-0170">Cobalt</keyword>
<keyword evidence="16" id="KW-1185">Reference proteome</keyword>
<evidence type="ECO:0000313" key="16">
    <source>
        <dbReference type="Proteomes" id="UP001165679"/>
    </source>
</evidence>
<dbReference type="Gene3D" id="3.20.70.20">
    <property type="match status" value="1"/>
</dbReference>
<dbReference type="InterPro" id="IPR013509">
    <property type="entry name" value="RNR_lsu_N"/>
</dbReference>
<dbReference type="EC" id="1.17.4.1" evidence="11"/>
<dbReference type="PANTHER" id="PTHR43371">
    <property type="entry name" value="VITAMIN B12-DEPENDENT RIBONUCLEOTIDE REDUCTASE"/>
    <property type="match status" value="1"/>
</dbReference>
<dbReference type="GO" id="GO:0031419">
    <property type="term" value="F:cobalamin binding"/>
    <property type="evidence" value="ECO:0007669"/>
    <property type="project" value="UniProtKB-KW"/>
</dbReference>
<dbReference type="InterPro" id="IPR013344">
    <property type="entry name" value="RNR_NrdJ/NrdZ"/>
</dbReference>
<evidence type="ECO:0000256" key="9">
    <source>
        <dbReference type="ARBA" id="ARBA00023285"/>
    </source>
</evidence>
<dbReference type="InterPro" id="IPR050862">
    <property type="entry name" value="RdRp_reductase_class-2"/>
</dbReference>
<evidence type="ECO:0000256" key="4">
    <source>
        <dbReference type="ARBA" id="ARBA00022634"/>
    </source>
</evidence>
<dbReference type="GO" id="GO:0005524">
    <property type="term" value="F:ATP binding"/>
    <property type="evidence" value="ECO:0007669"/>
    <property type="project" value="InterPro"/>
</dbReference>
<evidence type="ECO:0000256" key="2">
    <source>
        <dbReference type="ARBA" id="ARBA00007405"/>
    </source>
</evidence>
<dbReference type="SUPFAM" id="SSF51998">
    <property type="entry name" value="PFL-like glycyl radical enzymes"/>
    <property type="match status" value="1"/>
</dbReference>
<accession>A0AA41YKW5</accession>
<comment type="similarity">
    <text evidence="2 11">Belongs to the ribonucleoside diphosphate reductase class-2 family.</text>
</comment>
<dbReference type="AlphaFoldDB" id="A0AA41YKW5"/>
<feature type="domain" description="Ribonucleotide reductase large subunit N-terminal" evidence="13">
    <location>
        <begin position="11"/>
        <end position="79"/>
    </location>
</feature>